<name>A0A5M8PKR1_9LECA</name>
<proteinExistence type="predicted"/>
<reference evidence="2 3" key="1">
    <citation type="submission" date="2019-09" db="EMBL/GenBank/DDBJ databases">
        <title>The hologenome of the rock-dwelling lichen Lasallia pustulata.</title>
        <authorList>
            <person name="Greshake Tzovaras B."/>
            <person name="Segers F."/>
            <person name="Bicker A."/>
            <person name="Dal Grande F."/>
            <person name="Otte J."/>
            <person name="Hankeln T."/>
            <person name="Schmitt I."/>
            <person name="Ebersberger I."/>
        </authorList>
    </citation>
    <scope>NUCLEOTIDE SEQUENCE [LARGE SCALE GENOMIC DNA]</scope>
    <source>
        <strain evidence="2">A1-1</strain>
    </source>
</reference>
<organism evidence="2 3">
    <name type="scientific">Lasallia pustulata</name>
    <dbReference type="NCBI Taxonomy" id="136370"/>
    <lineage>
        <taxon>Eukaryota</taxon>
        <taxon>Fungi</taxon>
        <taxon>Dikarya</taxon>
        <taxon>Ascomycota</taxon>
        <taxon>Pezizomycotina</taxon>
        <taxon>Lecanoromycetes</taxon>
        <taxon>OSLEUM clade</taxon>
        <taxon>Umbilicariomycetidae</taxon>
        <taxon>Umbilicariales</taxon>
        <taxon>Umbilicariaceae</taxon>
        <taxon>Lasallia</taxon>
    </lineage>
</organism>
<protein>
    <submittedName>
        <fullName evidence="2">Uncharacterized protein</fullName>
    </submittedName>
</protein>
<feature type="compositionally biased region" description="Low complexity" evidence="1">
    <location>
        <begin position="111"/>
        <end position="122"/>
    </location>
</feature>
<comment type="caution">
    <text evidence="2">The sequence shown here is derived from an EMBL/GenBank/DDBJ whole genome shotgun (WGS) entry which is preliminary data.</text>
</comment>
<sequence length="178" mass="19395">MPGEEDMAELSRELKMLRQANHLRFEFETHILHGGITQEDKEIRSPFTVKTMSALSLALSPAVITVMFIEAPVFNNVAHASWATDSTENPNVNKAVDMPKTTSPTDPTNDTGATSVAGASATKCKNSSHRQRQRAKKKAETTGKRNASNSWPLRCSLTAMFCYCNTRVAGVSANATAH</sequence>
<dbReference type="EMBL" id="VXIT01000010">
    <property type="protein sequence ID" value="KAA6410007.1"/>
    <property type="molecule type" value="Genomic_DNA"/>
</dbReference>
<evidence type="ECO:0000313" key="2">
    <source>
        <dbReference type="EMBL" id="KAA6410007.1"/>
    </source>
</evidence>
<feature type="compositionally biased region" description="Basic residues" evidence="1">
    <location>
        <begin position="126"/>
        <end position="137"/>
    </location>
</feature>
<dbReference type="Proteomes" id="UP000324767">
    <property type="component" value="Unassembled WGS sequence"/>
</dbReference>
<gene>
    <name evidence="2" type="ORF">FRX48_06621</name>
</gene>
<feature type="region of interest" description="Disordered" evidence="1">
    <location>
        <begin position="84"/>
        <end position="148"/>
    </location>
</feature>
<evidence type="ECO:0000256" key="1">
    <source>
        <dbReference type="SAM" id="MobiDB-lite"/>
    </source>
</evidence>
<accession>A0A5M8PKR1</accession>
<feature type="compositionally biased region" description="Polar residues" evidence="1">
    <location>
        <begin position="100"/>
        <end position="110"/>
    </location>
</feature>
<dbReference type="AlphaFoldDB" id="A0A5M8PKR1"/>
<evidence type="ECO:0000313" key="3">
    <source>
        <dbReference type="Proteomes" id="UP000324767"/>
    </source>
</evidence>